<feature type="domain" description="Phosphatidic acid phosphatase type 2/haloperoxidase" evidence="1">
    <location>
        <begin position="144"/>
        <end position="253"/>
    </location>
</feature>
<name>A0AAW6TV48_9BACT</name>
<reference evidence="2" key="1">
    <citation type="submission" date="2023-05" db="EMBL/GenBank/DDBJ databases">
        <title>Anaerotaeda fermentans gen. nov., sp. nov., a novel anaerobic planctomycete of the new family within the order Sedimentisphaerales isolated from Taman Peninsula, Russia.</title>
        <authorList>
            <person name="Khomyakova M.A."/>
            <person name="Merkel A.Y."/>
            <person name="Slobodkin A.I."/>
        </authorList>
    </citation>
    <scope>NUCLEOTIDE SEQUENCE</scope>
    <source>
        <strain evidence="2">M17dextr</strain>
    </source>
</reference>
<dbReference type="InterPro" id="IPR036938">
    <property type="entry name" value="PAP2/HPO_sf"/>
</dbReference>
<evidence type="ECO:0000313" key="3">
    <source>
        <dbReference type="Proteomes" id="UP001431776"/>
    </source>
</evidence>
<dbReference type="RefSeq" id="WP_349243173.1">
    <property type="nucleotide sequence ID" value="NZ_JASCXX010000002.1"/>
</dbReference>
<protein>
    <submittedName>
        <fullName evidence="2">Phosphatase PAP2 family protein</fullName>
    </submittedName>
</protein>
<dbReference type="EMBL" id="JASCXX010000002">
    <property type="protein sequence ID" value="MDI6447761.1"/>
    <property type="molecule type" value="Genomic_DNA"/>
</dbReference>
<dbReference type="SMART" id="SM00014">
    <property type="entry name" value="acidPPc"/>
    <property type="match status" value="1"/>
</dbReference>
<dbReference type="InterPro" id="IPR000326">
    <property type="entry name" value="PAP2/HPO"/>
</dbReference>
<proteinExistence type="predicted"/>
<evidence type="ECO:0000313" key="2">
    <source>
        <dbReference type="EMBL" id="MDI6447761.1"/>
    </source>
</evidence>
<dbReference type="AlphaFoldDB" id="A0AAW6TV48"/>
<dbReference type="Pfam" id="PF01569">
    <property type="entry name" value="PAP2"/>
    <property type="match status" value="1"/>
</dbReference>
<keyword evidence="3" id="KW-1185">Reference proteome</keyword>
<dbReference type="Proteomes" id="UP001431776">
    <property type="component" value="Unassembled WGS sequence"/>
</dbReference>
<evidence type="ECO:0000259" key="1">
    <source>
        <dbReference type="SMART" id="SM00014"/>
    </source>
</evidence>
<comment type="caution">
    <text evidence="2">The sequence shown here is derived from an EMBL/GenBank/DDBJ whole genome shotgun (WGS) entry which is preliminary data.</text>
</comment>
<organism evidence="2 3">
    <name type="scientific">Anaerobaca lacustris</name>
    <dbReference type="NCBI Taxonomy" id="3044600"/>
    <lineage>
        <taxon>Bacteria</taxon>
        <taxon>Pseudomonadati</taxon>
        <taxon>Planctomycetota</taxon>
        <taxon>Phycisphaerae</taxon>
        <taxon>Sedimentisphaerales</taxon>
        <taxon>Anaerobacaceae</taxon>
        <taxon>Anaerobaca</taxon>
    </lineage>
</organism>
<gene>
    <name evidence="2" type="ORF">QJ522_01800</name>
</gene>
<dbReference type="SUPFAM" id="SSF48317">
    <property type="entry name" value="Acid phosphatase/Vanadium-dependent haloperoxidase"/>
    <property type="match status" value="1"/>
</dbReference>
<dbReference type="Gene3D" id="1.20.144.10">
    <property type="entry name" value="Phosphatidic acid phosphatase type 2/haloperoxidase"/>
    <property type="match status" value="1"/>
</dbReference>
<accession>A0AAW6TV48</accession>
<sequence>MARFVLHRHPRPLRTRRETPGLLLFAVGVAMAATGCGTLPDGSRWGQHAFACFDSNRIAKAAKDAFLSPHTLIPLAGAAVFAIDDFDERVSDWATDRTPVFGSEKDARDASDRLRLFLALETLATALATPSGDQAGPWAAAKVRGMAVEGAGVVATQGLTGVLQGAIGRERPNESNEHSFPSGHTSTSFAYATASNRNLDSIDLPAAVRPVLQTGNVILAGGVAWARVEGRKHYPSDVLFGAALAHFVTAFIHDAFMNLPDPDRASLTAFPVEAGAGIQLAVRF</sequence>